<comment type="similarity">
    <text evidence="2 9">Belongs to the peptidase S8 family.</text>
</comment>
<evidence type="ECO:0000256" key="1">
    <source>
        <dbReference type="ARBA" id="ARBA00004613"/>
    </source>
</evidence>
<dbReference type="InterPro" id="IPR022398">
    <property type="entry name" value="Peptidase_S8_His-AS"/>
</dbReference>
<dbReference type="PRINTS" id="PR00723">
    <property type="entry name" value="SUBTILISIN"/>
</dbReference>
<feature type="domain" description="Peptidase S8/S53" evidence="12">
    <location>
        <begin position="176"/>
        <end position="469"/>
    </location>
</feature>
<accession>A0A3N7HPK7</accession>
<dbReference type="PROSITE" id="PS51892">
    <property type="entry name" value="SUBTILASE"/>
    <property type="match status" value="1"/>
</dbReference>
<comment type="subcellular location">
    <subcellularLocation>
        <location evidence="1">Secreted</location>
    </subcellularLocation>
</comment>
<dbReference type="InterPro" id="IPR023828">
    <property type="entry name" value="Peptidase_S8_Ser-AS"/>
</dbReference>
<proteinExistence type="inferred from homology"/>
<feature type="active site" description="Charge relay system" evidence="9">
    <location>
        <position position="425"/>
    </location>
</feature>
<evidence type="ECO:0000313" key="14">
    <source>
        <dbReference type="Proteomes" id="UP000267464"/>
    </source>
</evidence>
<keyword evidence="7 9" id="KW-0720">Serine protease</keyword>
<dbReference type="PROSITE" id="PS00137">
    <property type="entry name" value="SUBTILASE_HIS"/>
    <property type="match status" value="1"/>
</dbReference>
<dbReference type="InterPro" id="IPR036852">
    <property type="entry name" value="Peptidase_S8/S53_dom_sf"/>
</dbReference>
<dbReference type="Proteomes" id="UP000267464">
    <property type="component" value="Unassembled WGS sequence"/>
</dbReference>
<sequence length="604" mass="61341">MNRNVERRGFTAIAFGVLSLALLGPQAASAGGSAFSAAAAPSALSGTPQSHPTDRIIIKYRSGLMGVAASSTTGQRATLHQTAQDVGLRAGVQMKLLRVGGFDTHIMKLDRRLAHADVERIAREIKASDPNVEYAEADRILKPMFVPNDTQYGQQWQYFESTGGLNLPAAWDKSTGSGVVVAVIDTGYRPHADLAANILPGYDMINDAATANDGNGRDSDAKDPGDAVAAGECGSGEPAEDSSWHGTHVAGTIAAVTNNGSGVAGVAFNAKVLPVRVLGKCGGYTSDIADGMIWASGGTVSGLPSNPNPARVINMSLGGSGSCDTTSQNAINSARSRGTVVVVAAGNSNANASGFSPASCSGVITVAATNRSGGRAYYSNYGSIVAVAAPGGDVRSSETNGILSTLNAGTTSPGADSYAYYQGTSMATPHVAGVVALMLSKNPSLTPDDVATRLKGSTRAFPATCSQCGTGIVDASAAVDAAGGIVVPPGNEVEPNNSTSTAQAVTKPVTINGTMSSSSDVDYFKLTVPAGGSLTATLTPNSTSDYDLYIYKGSTQVASSEKGTGAVDSASTTNTGSSSATYYVRVLYYAGKTGSTGTYTLKLQ</sequence>
<dbReference type="Gene3D" id="3.40.50.200">
    <property type="entry name" value="Peptidase S8/S53 domain"/>
    <property type="match status" value="1"/>
</dbReference>
<evidence type="ECO:0000256" key="11">
    <source>
        <dbReference type="SAM" id="SignalP"/>
    </source>
</evidence>
<gene>
    <name evidence="13" type="ORF">DZC73_12550</name>
</gene>
<dbReference type="EMBL" id="QUSW01000003">
    <property type="protein sequence ID" value="RQP24148.1"/>
    <property type="molecule type" value="Genomic_DNA"/>
</dbReference>
<dbReference type="CDD" id="cd07496">
    <property type="entry name" value="Peptidases_S8_13"/>
    <property type="match status" value="1"/>
</dbReference>
<keyword evidence="3" id="KW-0964">Secreted</keyword>
<dbReference type="InterPro" id="IPR034176">
    <property type="entry name" value="Peptidases_S8_13"/>
</dbReference>
<dbReference type="AlphaFoldDB" id="A0A3N7HPK7"/>
<evidence type="ECO:0000313" key="13">
    <source>
        <dbReference type="EMBL" id="RQP24148.1"/>
    </source>
</evidence>
<name>A0A3N7HPK7_9BURK</name>
<organism evidence="13 14">
    <name type="scientific">Piscinibacter terrae</name>
    <dbReference type="NCBI Taxonomy" id="2496871"/>
    <lineage>
        <taxon>Bacteria</taxon>
        <taxon>Pseudomonadati</taxon>
        <taxon>Pseudomonadota</taxon>
        <taxon>Betaproteobacteria</taxon>
        <taxon>Burkholderiales</taxon>
        <taxon>Sphaerotilaceae</taxon>
        <taxon>Piscinibacter</taxon>
    </lineage>
</organism>
<feature type="active site" description="Charge relay system" evidence="9">
    <location>
        <position position="245"/>
    </location>
</feature>
<comment type="caution">
    <text evidence="13">The sequence shown here is derived from an EMBL/GenBank/DDBJ whole genome shotgun (WGS) entry which is preliminary data.</text>
</comment>
<evidence type="ECO:0000256" key="3">
    <source>
        <dbReference type="ARBA" id="ARBA00022525"/>
    </source>
</evidence>
<dbReference type="SUPFAM" id="SSF89260">
    <property type="entry name" value="Collagen-binding domain"/>
    <property type="match status" value="1"/>
</dbReference>
<keyword evidence="8" id="KW-0865">Zymogen</keyword>
<feature type="chain" id="PRO_5017936496" evidence="11">
    <location>
        <begin position="31"/>
        <end position="604"/>
    </location>
</feature>
<reference evidence="13 14" key="1">
    <citation type="submission" date="2018-08" db="EMBL/GenBank/DDBJ databases">
        <authorList>
            <person name="Khan S.A."/>
            <person name="Jeon C.O."/>
            <person name="Chun B.H."/>
            <person name="Jeong S.E."/>
        </authorList>
    </citation>
    <scope>NUCLEOTIDE SEQUENCE [LARGE SCALE GENOMIC DNA]</scope>
    <source>
        <strain evidence="13 14">S-16</strain>
    </source>
</reference>
<dbReference type="InterPro" id="IPR000209">
    <property type="entry name" value="Peptidase_S8/S53_dom"/>
</dbReference>
<dbReference type="FunFam" id="3.40.50.200:FF:000022">
    <property type="entry name" value="Extracellular protease"/>
    <property type="match status" value="1"/>
</dbReference>
<evidence type="ECO:0000256" key="5">
    <source>
        <dbReference type="ARBA" id="ARBA00022729"/>
    </source>
</evidence>
<keyword evidence="6 9" id="KW-0378">Hydrolase</keyword>
<evidence type="ECO:0000256" key="2">
    <source>
        <dbReference type="ARBA" id="ARBA00011073"/>
    </source>
</evidence>
<dbReference type="InterPro" id="IPR015500">
    <property type="entry name" value="Peptidase_S8_subtilisin-rel"/>
</dbReference>
<evidence type="ECO:0000256" key="4">
    <source>
        <dbReference type="ARBA" id="ARBA00022670"/>
    </source>
</evidence>
<dbReference type="Gene3D" id="2.60.120.380">
    <property type="match status" value="1"/>
</dbReference>
<dbReference type="SUPFAM" id="SSF52743">
    <property type="entry name" value="Subtilisin-like"/>
    <property type="match status" value="1"/>
</dbReference>
<feature type="region of interest" description="Disordered" evidence="10">
    <location>
        <begin position="213"/>
        <end position="245"/>
    </location>
</feature>
<dbReference type="GO" id="GO:0005576">
    <property type="term" value="C:extracellular region"/>
    <property type="evidence" value="ECO:0007669"/>
    <property type="project" value="UniProtKB-SubCell"/>
</dbReference>
<feature type="compositionally biased region" description="Basic and acidic residues" evidence="10">
    <location>
        <begin position="215"/>
        <end position="225"/>
    </location>
</feature>
<evidence type="ECO:0000256" key="6">
    <source>
        <dbReference type="ARBA" id="ARBA00022801"/>
    </source>
</evidence>
<feature type="signal peptide" evidence="11">
    <location>
        <begin position="1"/>
        <end position="30"/>
    </location>
</feature>
<evidence type="ECO:0000256" key="7">
    <source>
        <dbReference type="ARBA" id="ARBA00022825"/>
    </source>
</evidence>
<feature type="active site" description="Charge relay system" evidence="9">
    <location>
        <position position="185"/>
    </location>
</feature>
<keyword evidence="14" id="KW-1185">Reference proteome</keyword>
<dbReference type="Pfam" id="PF00082">
    <property type="entry name" value="Peptidase_S8"/>
    <property type="match status" value="1"/>
</dbReference>
<dbReference type="InterPro" id="IPR050131">
    <property type="entry name" value="Peptidase_S8_subtilisin-like"/>
</dbReference>
<evidence type="ECO:0000256" key="9">
    <source>
        <dbReference type="PROSITE-ProRule" id="PRU01240"/>
    </source>
</evidence>
<dbReference type="PANTHER" id="PTHR43806">
    <property type="entry name" value="PEPTIDASE S8"/>
    <property type="match status" value="1"/>
</dbReference>
<dbReference type="PANTHER" id="PTHR43806:SF11">
    <property type="entry name" value="CEREVISIN-RELATED"/>
    <property type="match status" value="1"/>
</dbReference>
<keyword evidence="5 11" id="KW-0732">Signal</keyword>
<dbReference type="GO" id="GO:0004252">
    <property type="term" value="F:serine-type endopeptidase activity"/>
    <property type="evidence" value="ECO:0007669"/>
    <property type="project" value="UniProtKB-UniRule"/>
</dbReference>
<keyword evidence="4 9" id="KW-0645">Protease</keyword>
<dbReference type="PROSITE" id="PS00138">
    <property type="entry name" value="SUBTILASE_SER"/>
    <property type="match status" value="1"/>
</dbReference>
<evidence type="ECO:0000259" key="12">
    <source>
        <dbReference type="Pfam" id="PF00082"/>
    </source>
</evidence>
<evidence type="ECO:0000256" key="10">
    <source>
        <dbReference type="SAM" id="MobiDB-lite"/>
    </source>
</evidence>
<reference evidence="13 14" key="2">
    <citation type="submission" date="2018-12" db="EMBL/GenBank/DDBJ databases">
        <title>Rhizobacter gummiphilus sp. nov., a rubber-degrading bacterium isolated from the soil of a botanical garden in Japan.</title>
        <authorList>
            <person name="Shunsuke S.S."/>
        </authorList>
    </citation>
    <scope>NUCLEOTIDE SEQUENCE [LARGE SCALE GENOMIC DNA]</scope>
    <source>
        <strain evidence="13 14">S-16</strain>
    </source>
</reference>
<evidence type="ECO:0000256" key="8">
    <source>
        <dbReference type="ARBA" id="ARBA00023145"/>
    </source>
</evidence>
<protein>
    <submittedName>
        <fullName evidence="13">Peptidase S8</fullName>
    </submittedName>
</protein>
<dbReference type="RefSeq" id="WP_124540599.1">
    <property type="nucleotide sequence ID" value="NZ_QUSW01000003.1"/>
</dbReference>
<dbReference type="OrthoDB" id="9790784at2"/>
<dbReference type="GO" id="GO:0006508">
    <property type="term" value="P:proteolysis"/>
    <property type="evidence" value="ECO:0007669"/>
    <property type="project" value="UniProtKB-KW"/>
</dbReference>